<evidence type="ECO:0000256" key="8">
    <source>
        <dbReference type="ARBA" id="ARBA00023136"/>
    </source>
</evidence>
<dbReference type="InterPro" id="IPR001872">
    <property type="entry name" value="Peptidase_A8"/>
</dbReference>
<accession>A0A2S0KMX8</accession>
<evidence type="ECO:0000256" key="4">
    <source>
        <dbReference type="ARBA" id="ARBA00022692"/>
    </source>
</evidence>
<dbReference type="AlphaFoldDB" id="A0A2S0KMX8"/>
<organism evidence="12 13">
    <name type="scientific">Fastidiosipila sanguinis</name>
    <dbReference type="NCBI Taxonomy" id="236753"/>
    <lineage>
        <taxon>Bacteria</taxon>
        <taxon>Bacillati</taxon>
        <taxon>Bacillota</taxon>
        <taxon>Clostridia</taxon>
        <taxon>Eubacteriales</taxon>
        <taxon>Oscillospiraceae</taxon>
        <taxon>Fastidiosipila</taxon>
    </lineage>
</organism>
<dbReference type="UniPathway" id="UPA00665"/>
<dbReference type="PRINTS" id="PR00781">
    <property type="entry name" value="LIPOSIGPTASE"/>
</dbReference>
<comment type="subcellular location">
    <subcellularLocation>
        <location evidence="9">Cell membrane</location>
        <topology evidence="9">Multi-pass membrane protein</topology>
    </subcellularLocation>
</comment>
<dbReference type="KEGG" id="fsa:C5Q98_03505"/>
<protein>
    <recommendedName>
        <fullName evidence="9">Lipoprotein signal peptidase</fullName>
        <ecNumber evidence="9">3.4.23.36</ecNumber>
    </recommendedName>
    <alternativeName>
        <fullName evidence="9">Prolipoprotein signal peptidase</fullName>
    </alternativeName>
    <alternativeName>
        <fullName evidence="9">Signal peptidase II</fullName>
        <shortName evidence="9">SPase II</shortName>
    </alternativeName>
</protein>
<dbReference type="RefSeq" id="WP_106012332.1">
    <property type="nucleotide sequence ID" value="NZ_CP027226.1"/>
</dbReference>
<gene>
    <name evidence="9 12" type="primary">lspA</name>
    <name evidence="12" type="ORF">C5Q98_03505</name>
</gene>
<keyword evidence="8 9" id="KW-0472">Membrane</keyword>
<evidence type="ECO:0000256" key="5">
    <source>
        <dbReference type="ARBA" id="ARBA00022750"/>
    </source>
</evidence>
<dbReference type="PANTHER" id="PTHR33695">
    <property type="entry name" value="LIPOPROTEIN SIGNAL PEPTIDASE"/>
    <property type="match status" value="1"/>
</dbReference>
<evidence type="ECO:0000256" key="7">
    <source>
        <dbReference type="ARBA" id="ARBA00022989"/>
    </source>
</evidence>
<dbReference type="NCBIfam" id="TIGR00077">
    <property type="entry name" value="lspA"/>
    <property type="match status" value="1"/>
</dbReference>
<feature type="active site" evidence="9">
    <location>
        <position position="138"/>
    </location>
</feature>
<feature type="active site" evidence="9">
    <location>
        <position position="156"/>
    </location>
</feature>
<dbReference type="OrthoDB" id="9810259at2"/>
<dbReference type="Proteomes" id="UP000237947">
    <property type="component" value="Chromosome"/>
</dbReference>
<comment type="pathway">
    <text evidence="9">Protein modification; lipoprotein biosynthesis (signal peptide cleavage).</text>
</comment>
<dbReference type="EMBL" id="CP027226">
    <property type="protein sequence ID" value="AVM42349.1"/>
    <property type="molecule type" value="Genomic_DNA"/>
</dbReference>
<name>A0A2S0KMX8_9FIRM</name>
<feature type="transmembrane region" description="Helical" evidence="9">
    <location>
        <begin position="148"/>
        <end position="172"/>
    </location>
</feature>
<evidence type="ECO:0000256" key="9">
    <source>
        <dbReference type="HAMAP-Rule" id="MF_00161"/>
    </source>
</evidence>
<keyword evidence="5 9" id="KW-0064">Aspartyl protease</keyword>
<dbReference type="GO" id="GO:0004190">
    <property type="term" value="F:aspartic-type endopeptidase activity"/>
    <property type="evidence" value="ECO:0007669"/>
    <property type="project" value="UniProtKB-UniRule"/>
</dbReference>
<evidence type="ECO:0000256" key="6">
    <source>
        <dbReference type="ARBA" id="ARBA00022801"/>
    </source>
</evidence>
<evidence type="ECO:0000256" key="11">
    <source>
        <dbReference type="RuleBase" id="RU004181"/>
    </source>
</evidence>
<keyword evidence="3 9" id="KW-0645">Protease</keyword>
<comment type="function">
    <text evidence="9 10">This protein specifically catalyzes the removal of signal peptides from prolipoproteins.</text>
</comment>
<keyword evidence="2 9" id="KW-1003">Cell membrane</keyword>
<evidence type="ECO:0000256" key="10">
    <source>
        <dbReference type="RuleBase" id="RU000594"/>
    </source>
</evidence>
<evidence type="ECO:0000256" key="1">
    <source>
        <dbReference type="ARBA" id="ARBA00006139"/>
    </source>
</evidence>
<dbReference type="EC" id="3.4.23.36" evidence="9"/>
<proteinExistence type="inferred from homology"/>
<dbReference type="GO" id="GO:0006508">
    <property type="term" value="P:proteolysis"/>
    <property type="evidence" value="ECO:0007669"/>
    <property type="project" value="UniProtKB-KW"/>
</dbReference>
<feature type="transmembrane region" description="Helical" evidence="9">
    <location>
        <begin position="110"/>
        <end position="128"/>
    </location>
</feature>
<dbReference type="PROSITE" id="PS00855">
    <property type="entry name" value="SPASE_II"/>
    <property type="match status" value="1"/>
</dbReference>
<keyword evidence="13" id="KW-1185">Reference proteome</keyword>
<dbReference type="GO" id="GO:0005886">
    <property type="term" value="C:plasma membrane"/>
    <property type="evidence" value="ECO:0007669"/>
    <property type="project" value="UniProtKB-SubCell"/>
</dbReference>
<keyword evidence="7 9" id="KW-1133">Transmembrane helix</keyword>
<keyword evidence="4 9" id="KW-0812">Transmembrane</keyword>
<sequence>MKKVTSEDQLREFKPDISWKRSFGFLLLTVILVVLDQISKLWAANNEVLQNGGKIEVIPGFFQFIHTLNSGAAFSFLNNQEWGIYFLTGVSVVTTIIFLTLLFKYSAWPAIFPVAISVLLAGTVGNLIDRVRLGAVIDFLDFHYNGWHFPTFNIADACITVSAVVLFFYVMFKYDKDLEKYNLEIQNNVRTSSEDSITLQ</sequence>
<comment type="catalytic activity">
    <reaction evidence="9 10">
        <text>Release of signal peptides from bacterial membrane prolipoproteins. Hydrolyzes -Xaa-Yaa-Zaa-|-(S,diacylglyceryl)Cys-, in which Xaa is hydrophobic (preferably Leu), and Yaa (Ala or Ser) and Zaa (Gly or Ala) have small, neutral side chains.</text>
        <dbReference type="EC" id="3.4.23.36"/>
    </reaction>
</comment>
<evidence type="ECO:0000256" key="3">
    <source>
        <dbReference type="ARBA" id="ARBA00022670"/>
    </source>
</evidence>
<dbReference type="PANTHER" id="PTHR33695:SF1">
    <property type="entry name" value="LIPOPROTEIN SIGNAL PEPTIDASE"/>
    <property type="match status" value="1"/>
</dbReference>
<dbReference type="HAMAP" id="MF_00161">
    <property type="entry name" value="LspA"/>
    <property type="match status" value="1"/>
</dbReference>
<feature type="transmembrane region" description="Helical" evidence="9">
    <location>
        <begin position="82"/>
        <end position="103"/>
    </location>
</feature>
<comment type="caution">
    <text evidence="9">Lacks conserved residue(s) required for the propagation of feature annotation.</text>
</comment>
<dbReference type="Pfam" id="PF01252">
    <property type="entry name" value="Peptidase_A8"/>
    <property type="match status" value="1"/>
</dbReference>
<evidence type="ECO:0000256" key="2">
    <source>
        <dbReference type="ARBA" id="ARBA00022475"/>
    </source>
</evidence>
<comment type="similarity">
    <text evidence="1 9 11">Belongs to the peptidase A8 family.</text>
</comment>
<evidence type="ECO:0000313" key="12">
    <source>
        <dbReference type="EMBL" id="AVM42349.1"/>
    </source>
</evidence>
<keyword evidence="6 9" id="KW-0378">Hydrolase</keyword>
<reference evidence="13" key="1">
    <citation type="submission" date="2018-02" db="EMBL/GenBank/DDBJ databases">
        <authorList>
            <person name="Holder M.E."/>
            <person name="Ajami N.J."/>
            <person name="Petrosino J.F."/>
        </authorList>
    </citation>
    <scope>NUCLEOTIDE SEQUENCE [LARGE SCALE GENOMIC DNA]</scope>
    <source>
        <strain evidence="13">CCUG 47711</strain>
    </source>
</reference>
<evidence type="ECO:0000313" key="13">
    <source>
        <dbReference type="Proteomes" id="UP000237947"/>
    </source>
</evidence>